<keyword evidence="5" id="KW-0548">Nucleotidyltransferase</keyword>
<dbReference type="PANTHER" id="PTHR10953">
    <property type="entry name" value="UBIQUITIN-ACTIVATING ENZYME E1"/>
    <property type="match status" value="1"/>
</dbReference>
<dbReference type="Pfam" id="PF00899">
    <property type="entry name" value="ThiF"/>
    <property type="match status" value="1"/>
</dbReference>
<accession>A0A0U5BB33</accession>
<feature type="domain" description="Rhodanese" evidence="4">
    <location>
        <begin position="302"/>
        <end position="389"/>
    </location>
</feature>
<dbReference type="GO" id="GO:0008641">
    <property type="term" value="F:ubiquitin-like modifier activating enzyme activity"/>
    <property type="evidence" value="ECO:0007669"/>
    <property type="project" value="InterPro"/>
</dbReference>
<dbReference type="Gene3D" id="3.40.50.720">
    <property type="entry name" value="NAD(P)-binding Rossmann-like Domain"/>
    <property type="match status" value="1"/>
</dbReference>
<evidence type="ECO:0000256" key="1">
    <source>
        <dbReference type="ARBA" id="ARBA00022679"/>
    </source>
</evidence>
<proteinExistence type="predicted"/>
<dbReference type="FunFam" id="3.40.50.720:FF:000033">
    <property type="entry name" value="Adenylyltransferase and sulfurtransferase MOCS3"/>
    <property type="match status" value="1"/>
</dbReference>
<dbReference type="SMART" id="SM00450">
    <property type="entry name" value="RHOD"/>
    <property type="match status" value="1"/>
</dbReference>
<keyword evidence="2" id="KW-0547">Nucleotide-binding</keyword>
<evidence type="ECO:0000259" key="4">
    <source>
        <dbReference type="PROSITE" id="PS50206"/>
    </source>
</evidence>
<protein>
    <submittedName>
        <fullName evidence="5">Thiazole biosynthesis adenylyltransferase ThiF</fullName>
    </submittedName>
</protein>
<dbReference type="RefSeq" id="WP_096421039.1">
    <property type="nucleotide sequence ID" value="NZ_AP017315.1"/>
</dbReference>
<dbReference type="InterPro" id="IPR001763">
    <property type="entry name" value="Rhodanese-like_dom"/>
</dbReference>
<dbReference type="OrthoDB" id="9804286at2"/>
<dbReference type="GO" id="GO:0005829">
    <property type="term" value="C:cytosol"/>
    <property type="evidence" value="ECO:0007669"/>
    <property type="project" value="TreeGrafter"/>
</dbReference>
<dbReference type="KEGG" id="malk:MalAC0309_1011"/>
<dbReference type="InterPro" id="IPR000594">
    <property type="entry name" value="ThiF_NAD_FAD-bd"/>
</dbReference>
<evidence type="ECO:0000313" key="6">
    <source>
        <dbReference type="Proteomes" id="UP000218965"/>
    </source>
</evidence>
<dbReference type="PANTHER" id="PTHR10953:SF102">
    <property type="entry name" value="ADENYLYLTRANSFERASE AND SULFURTRANSFERASE MOCS3"/>
    <property type="match status" value="1"/>
</dbReference>
<dbReference type="SUPFAM" id="SSF69572">
    <property type="entry name" value="Activating enzymes of the ubiquitin-like proteins"/>
    <property type="match status" value="1"/>
</dbReference>
<name>A0A0U5BB33_9MICO</name>
<evidence type="ECO:0000256" key="2">
    <source>
        <dbReference type="ARBA" id="ARBA00022741"/>
    </source>
</evidence>
<dbReference type="Gene3D" id="3.40.250.10">
    <property type="entry name" value="Rhodanese-like domain"/>
    <property type="match status" value="1"/>
</dbReference>
<dbReference type="InterPro" id="IPR035985">
    <property type="entry name" value="Ubiquitin-activating_enz"/>
</dbReference>
<keyword evidence="1 5" id="KW-0808">Transferase</keyword>
<organism evidence="5 6">
    <name type="scientific">Microcella alkaliphila</name>
    <dbReference type="NCBI Taxonomy" id="279828"/>
    <lineage>
        <taxon>Bacteria</taxon>
        <taxon>Bacillati</taxon>
        <taxon>Actinomycetota</taxon>
        <taxon>Actinomycetes</taxon>
        <taxon>Micrococcales</taxon>
        <taxon>Microbacteriaceae</taxon>
        <taxon>Microcella</taxon>
    </lineage>
</organism>
<dbReference type="InterPro" id="IPR045886">
    <property type="entry name" value="ThiF/MoeB/HesA"/>
</dbReference>
<evidence type="ECO:0000256" key="3">
    <source>
        <dbReference type="ARBA" id="ARBA00022840"/>
    </source>
</evidence>
<dbReference type="GO" id="GO:0016779">
    <property type="term" value="F:nucleotidyltransferase activity"/>
    <property type="evidence" value="ECO:0007669"/>
    <property type="project" value="UniProtKB-KW"/>
</dbReference>
<dbReference type="AlphaFoldDB" id="A0A0U5BB33"/>
<dbReference type="GO" id="GO:0005524">
    <property type="term" value="F:ATP binding"/>
    <property type="evidence" value="ECO:0007669"/>
    <property type="project" value="UniProtKB-KW"/>
</dbReference>
<reference evidence="6" key="1">
    <citation type="submission" date="2015-12" db="EMBL/GenBank/DDBJ databases">
        <authorList>
            <person name="Shamseldin A."/>
            <person name="Moawad H."/>
            <person name="Abd El-Rahim W.M."/>
            <person name="Sadowsky M.J."/>
        </authorList>
    </citation>
    <scope>NUCLEOTIDE SEQUENCE [LARGE SCALE GENOMIC DNA]</scope>
    <source>
        <strain evidence="6">JAM AC0309</strain>
    </source>
</reference>
<dbReference type="GO" id="GO:0004792">
    <property type="term" value="F:thiosulfate-cyanide sulfurtransferase activity"/>
    <property type="evidence" value="ECO:0007669"/>
    <property type="project" value="TreeGrafter"/>
</dbReference>
<dbReference type="GO" id="GO:0008146">
    <property type="term" value="F:sulfotransferase activity"/>
    <property type="evidence" value="ECO:0007669"/>
    <property type="project" value="TreeGrafter"/>
</dbReference>
<dbReference type="NCBIfam" id="NF004281">
    <property type="entry name" value="PRK05690.1"/>
    <property type="match status" value="1"/>
</dbReference>
<dbReference type="Pfam" id="PF00581">
    <property type="entry name" value="Rhodanese"/>
    <property type="match status" value="1"/>
</dbReference>
<sequence>MTPTPKGTPLPPVVAPAPELEPEEIDRYSRHILLPEIGVVGQRRLKNARVLVIGGGGLGSPILLYLAAAGVGTLGIADDDVVESSNLQRQIVHGVDDIGRLKIDSARDAVTAINPRVKVHTHPLRLSRETATGLFQEYDVIVDGTDNFATRYLVSDAATVTGKPCVWGSILRFQAQVSVFWSIHGPTYRDLYPDAPPPESAPSCGEAGVFGVLCGVAGSMMAAEAIKLITGTGRTLLGRLATFDLADARWREFTVAPDPVTDPGARTGTGGLCPADSCTEEDPAALIDVDELSNALAGCSSSEVPFELLDVREADEYARGHISGARSTPLSRLRADGPGFAALPADRPIIVYCKAGPRARAAAALLLAAGHPEVRVLDGGFARWALQSY</sequence>
<dbReference type="InterPro" id="IPR036873">
    <property type="entry name" value="Rhodanese-like_dom_sf"/>
</dbReference>
<dbReference type="PROSITE" id="PS50206">
    <property type="entry name" value="RHODANESE_3"/>
    <property type="match status" value="1"/>
</dbReference>
<reference evidence="5 6" key="2">
    <citation type="submission" date="2016-01" db="EMBL/GenBank/DDBJ databases">
        <title>Microcella alkaliphila JAM AC0309 whole genome shotgun sequence.</title>
        <authorList>
            <person name="Kurata A."/>
            <person name="Hirose Y."/>
            <person name="Kishimoto N."/>
            <person name="Kobayashi T."/>
        </authorList>
    </citation>
    <scope>NUCLEOTIDE SEQUENCE [LARGE SCALE GENOMIC DNA]</scope>
    <source>
        <strain evidence="5 6">JAM AC0309</strain>
    </source>
</reference>
<gene>
    <name evidence="5" type="primary">thiF</name>
    <name evidence="5" type="ORF">MalAC0309_1011</name>
</gene>
<dbReference type="CDD" id="cd00158">
    <property type="entry name" value="RHOD"/>
    <property type="match status" value="1"/>
</dbReference>
<keyword evidence="3" id="KW-0067">ATP-binding</keyword>
<evidence type="ECO:0000313" key="5">
    <source>
        <dbReference type="EMBL" id="BAU31873.1"/>
    </source>
</evidence>
<dbReference type="CDD" id="cd00757">
    <property type="entry name" value="ThiF_MoeB_HesA_family"/>
    <property type="match status" value="1"/>
</dbReference>
<dbReference type="EMBL" id="AP017315">
    <property type="protein sequence ID" value="BAU31873.1"/>
    <property type="molecule type" value="Genomic_DNA"/>
</dbReference>
<dbReference type="Proteomes" id="UP000218965">
    <property type="component" value="Chromosome"/>
</dbReference>
<dbReference type="SUPFAM" id="SSF52821">
    <property type="entry name" value="Rhodanese/Cell cycle control phosphatase"/>
    <property type="match status" value="1"/>
</dbReference>